<keyword evidence="6 10" id="KW-0067">ATP-binding</keyword>
<dbReference type="GO" id="GO:0005524">
    <property type="term" value="F:ATP binding"/>
    <property type="evidence" value="ECO:0007669"/>
    <property type="project" value="UniProtKB-KW"/>
</dbReference>
<evidence type="ECO:0000256" key="2">
    <source>
        <dbReference type="ARBA" id="ARBA00022475"/>
    </source>
</evidence>
<dbReference type="RefSeq" id="WP_189461506.1">
    <property type="nucleotide sequence ID" value="NZ_BMYO01000007.1"/>
</dbReference>
<dbReference type="InterPro" id="IPR017871">
    <property type="entry name" value="ABC_transporter-like_CS"/>
</dbReference>
<dbReference type="PANTHER" id="PTHR43790:SF3">
    <property type="entry name" value="D-ALLOSE IMPORT ATP-BINDING PROTEIN ALSA-RELATED"/>
    <property type="match status" value="1"/>
</dbReference>
<dbReference type="Pfam" id="PF00005">
    <property type="entry name" value="ABC_tran"/>
    <property type="match status" value="2"/>
</dbReference>
<dbReference type="CDD" id="cd03216">
    <property type="entry name" value="ABC_Carb_Monos_I"/>
    <property type="match status" value="1"/>
</dbReference>
<dbReference type="PANTHER" id="PTHR43790">
    <property type="entry name" value="CARBOHYDRATE TRANSPORT ATP-BINDING PROTEIN MG119-RELATED"/>
    <property type="match status" value="1"/>
</dbReference>
<dbReference type="CDD" id="cd03215">
    <property type="entry name" value="ABC_Carb_Monos_II"/>
    <property type="match status" value="1"/>
</dbReference>
<keyword evidence="7" id="KW-1278">Translocase</keyword>
<evidence type="ECO:0000256" key="1">
    <source>
        <dbReference type="ARBA" id="ARBA00022448"/>
    </source>
</evidence>
<dbReference type="Proteomes" id="UP000604737">
    <property type="component" value="Unassembled WGS sequence"/>
</dbReference>
<keyword evidence="1" id="KW-0813">Transport</keyword>
<organism evidence="10 11">
    <name type="scientific">Jeongeupia chitinilytica</name>
    <dbReference type="NCBI Taxonomy" id="1041641"/>
    <lineage>
        <taxon>Bacteria</taxon>
        <taxon>Pseudomonadati</taxon>
        <taxon>Pseudomonadota</taxon>
        <taxon>Betaproteobacteria</taxon>
        <taxon>Neisseriales</taxon>
        <taxon>Chitinibacteraceae</taxon>
        <taxon>Jeongeupia</taxon>
    </lineage>
</organism>
<evidence type="ECO:0000313" key="11">
    <source>
        <dbReference type="Proteomes" id="UP000604737"/>
    </source>
</evidence>
<dbReference type="PROSITE" id="PS50893">
    <property type="entry name" value="ABC_TRANSPORTER_2"/>
    <property type="match status" value="2"/>
</dbReference>
<dbReference type="PROSITE" id="PS00211">
    <property type="entry name" value="ABC_TRANSPORTER_1"/>
    <property type="match status" value="1"/>
</dbReference>
<evidence type="ECO:0000256" key="3">
    <source>
        <dbReference type="ARBA" id="ARBA00022597"/>
    </source>
</evidence>
<evidence type="ECO:0000256" key="5">
    <source>
        <dbReference type="ARBA" id="ARBA00022741"/>
    </source>
</evidence>
<keyword evidence="4" id="KW-0677">Repeat</keyword>
<evidence type="ECO:0000256" key="7">
    <source>
        <dbReference type="ARBA" id="ARBA00022967"/>
    </source>
</evidence>
<dbReference type="InterPro" id="IPR050107">
    <property type="entry name" value="ABC_carbohydrate_import_ATPase"/>
</dbReference>
<evidence type="ECO:0000313" key="10">
    <source>
        <dbReference type="EMBL" id="GHD66124.1"/>
    </source>
</evidence>
<evidence type="ECO:0000259" key="9">
    <source>
        <dbReference type="PROSITE" id="PS50893"/>
    </source>
</evidence>
<keyword evidence="8" id="KW-0472">Membrane</keyword>
<accession>A0ABQ3H1Y2</accession>
<keyword evidence="2" id="KW-1003">Cell membrane</keyword>
<proteinExistence type="predicted"/>
<feature type="domain" description="ABC transporter" evidence="9">
    <location>
        <begin position="246"/>
        <end position="493"/>
    </location>
</feature>
<dbReference type="InterPro" id="IPR027417">
    <property type="entry name" value="P-loop_NTPase"/>
</dbReference>
<evidence type="ECO:0000256" key="4">
    <source>
        <dbReference type="ARBA" id="ARBA00022737"/>
    </source>
</evidence>
<name>A0ABQ3H1Y2_9NEIS</name>
<feature type="domain" description="ABC transporter" evidence="9">
    <location>
        <begin position="3"/>
        <end position="239"/>
    </location>
</feature>
<dbReference type="Gene3D" id="3.40.50.300">
    <property type="entry name" value="P-loop containing nucleotide triphosphate hydrolases"/>
    <property type="match status" value="2"/>
</dbReference>
<evidence type="ECO:0000256" key="6">
    <source>
        <dbReference type="ARBA" id="ARBA00022840"/>
    </source>
</evidence>
<evidence type="ECO:0000256" key="8">
    <source>
        <dbReference type="ARBA" id="ARBA00023136"/>
    </source>
</evidence>
<dbReference type="SUPFAM" id="SSF52540">
    <property type="entry name" value="P-loop containing nucleoside triphosphate hydrolases"/>
    <property type="match status" value="2"/>
</dbReference>
<sequence>MVVKMKDISKAFGPVKVLEGVEFELEPGEIHALMGENGAGKSTLMKILCGVYQADYGTIEISGRPVEIRNTKDAERHGIAIIHQELNLIPQLSVIDNLFLGREKHKGGVLDSRKMRELALEYLAHLGVKNIDPDMEAGKLSIGQQQMVEIAKALSLNAQVLIMDEPTAALTDREIEVLFGLMRDLKSRGVGIVYVSHRMEEIFEICDRISVLRDGQFVGQRVIKDTGFDEIVKLMVGREIGDRFPKRNVAIGKPRLKVGNLDDGHAISDISFEVHAGEVLGVAGLMGSGRSEIVRALFGASRRKSGDVWLDGEAIHINDPIAAIDHGIGFVTEDRKTQGLVLGMSVRENITLTHLAKLARGGVVNGGDENGEVAGLIERLKIRTRDAELDVKSLSGGNQQKVVFAKWLGIAPKVLFLDEPTRGVDVGGKAEIYQIINELAASGVAIVMVSSELPEVLSMSDRILVMHQGRQAGIFDAKTATQETIMHAATGGQ</sequence>
<protein>
    <submittedName>
        <fullName evidence="10">Ribose import ATP-binding protein RbsA</fullName>
    </submittedName>
</protein>
<keyword evidence="11" id="KW-1185">Reference proteome</keyword>
<dbReference type="EMBL" id="BMYO01000007">
    <property type="protein sequence ID" value="GHD66124.1"/>
    <property type="molecule type" value="Genomic_DNA"/>
</dbReference>
<dbReference type="SMART" id="SM00382">
    <property type="entry name" value="AAA"/>
    <property type="match status" value="2"/>
</dbReference>
<dbReference type="InterPro" id="IPR003439">
    <property type="entry name" value="ABC_transporter-like_ATP-bd"/>
</dbReference>
<gene>
    <name evidence="10" type="primary">rbsA</name>
    <name evidence="10" type="ORF">GCM10007350_27900</name>
</gene>
<keyword evidence="5" id="KW-0547">Nucleotide-binding</keyword>
<keyword evidence="3" id="KW-0762">Sugar transport</keyword>
<comment type="caution">
    <text evidence="10">The sequence shown here is derived from an EMBL/GenBank/DDBJ whole genome shotgun (WGS) entry which is preliminary data.</text>
</comment>
<reference evidence="11" key="1">
    <citation type="journal article" date="2019" name="Int. J. Syst. Evol. Microbiol.">
        <title>The Global Catalogue of Microorganisms (GCM) 10K type strain sequencing project: providing services to taxonomists for standard genome sequencing and annotation.</title>
        <authorList>
            <consortium name="The Broad Institute Genomics Platform"/>
            <consortium name="The Broad Institute Genome Sequencing Center for Infectious Disease"/>
            <person name="Wu L."/>
            <person name="Ma J."/>
        </authorList>
    </citation>
    <scope>NUCLEOTIDE SEQUENCE [LARGE SCALE GENOMIC DNA]</scope>
    <source>
        <strain evidence="11">KCTC 23701</strain>
    </source>
</reference>
<dbReference type="InterPro" id="IPR003593">
    <property type="entry name" value="AAA+_ATPase"/>
</dbReference>